<keyword evidence="2" id="KW-1185">Reference proteome</keyword>
<keyword evidence="1" id="KW-0238">DNA-binding</keyword>
<name>A0ABW0IJ25_9BACT</name>
<dbReference type="Proteomes" id="UP001596106">
    <property type="component" value="Unassembled WGS sequence"/>
</dbReference>
<sequence>MFSTITQIQITPDQLTELVRGAVRSELANFTPPAPEGFDLPELLTRRQTADVLQVSLTTLHDWATDTDDRPAVLVPRKINGRVRYQKTDVLAALKQPRRFKHKAAEGRNQ</sequence>
<accession>A0ABW0IJ25</accession>
<reference evidence="2" key="1">
    <citation type="journal article" date="2019" name="Int. J. Syst. Evol. Microbiol.">
        <title>The Global Catalogue of Microorganisms (GCM) 10K type strain sequencing project: providing services to taxonomists for standard genome sequencing and annotation.</title>
        <authorList>
            <consortium name="The Broad Institute Genomics Platform"/>
            <consortium name="The Broad Institute Genome Sequencing Center for Infectious Disease"/>
            <person name="Wu L."/>
            <person name="Ma J."/>
        </authorList>
    </citation>
    <scope>NUCLEOTIDE SEQUENCE [LARGE SCALE GENOMIC DNA]</scope>
    <source>
        <strain evidence="2">CCUG 55250</strain>
    </source>
</reference>
<gene>
    <name evidence="1" type="ORF">ACFPMF_23855</name>
</gene>
<comment type="caution">
    <text evidence="1">The sequence shown here is derived from an EMBL/GenBank/DDBJ whole genome shotgun (WGS) entry which is preliminary data.</text>
</comment>
<dbReference type="RefSeq" id="WP_379849833.1">
    <property type="nucleotide sequence ID" value="NZ_JBHSMA010000012.1"/>
</dbReference>
<protein>
    <submittedName>
        <fullName evidence="1">DNA-binding protein</fullName>
    </submittedName>
</protein>
<dbReference type="GO" id="GO:0003677">
    <property type="term" value="F:DNA binding"/>
    <property type="evidence" value="ECO:0007669"/>
    <property type="project" value="UniProtKB-KW"/>
</dbReference>
<organism evidence="1 2">
    <name type="scientific">Larkinella bovis</name>
    <dbReference type="NCBI Taxonomy" id="683041"/>
    <lineage>
        <taxon>Bacteria</taxon>
        <taxon>Pseudomonadati</taxon>
        <taxon>Bacteroidota</taxon>
        <taxon>Cytophagia</taxon>
        <taxon>Cytophagales</taxon>
        <taxon>Spirosomataceae</taxon>
        <taxon>Larkinella</taxon>
    </lineage>
</organism>
<dbReference type="EMBL" id="JBHSMA010000012">
    <property type="protein sequence ID" value="MFC5412380.1"/>
    <property type="molecule type" value="Genomic_DNA"/>
</dbReference>
<evidence type="ECO:0000313" key="1">
    <source>
        <dbReference type="EMBL" id="MFC5412380.1"/>
    </source>
</evidence>
<evidence type="ECO:0000313" key="2">
    <source>
        <dbReference type="Proteomes" id="UP001596106"/>
    </source>
</evidence>
<proteinExistence type="predicted"/>